<dbReference type="EMBL" id="CM007901">
    <property type="protein sequence ID" value="OTG05015.1"/>
    <property type="molecule type" value="Genomic_DNA"/>
</dbReference>
<reference evidence="6" key="2">
    <citation type="submission" date="2017-02" db="EMBL/GenBank/DDBJ databases">
        <title>Sunflower complete genome.</title>
        <authorList>
            <person name="Langlade N."/>
            <person name="Munos S."/>
        </authorList>
    </citation>
    <scope>NUCLEOTIDE SEQUENCE [LARGE SCALE GENOMIC DNA]</scope>
    <source>
        <tissue evidence="6">Leaves</tissue>
    </source>
</reference>
<evidence type="ECO:0000313" key="7">
    <source>
        <dbReference type="Proteomes" id="UP000215914"/>
    </source>
</evidence>
<dbReference type="AlphaFoldDB" id="A0A251T1L3"/>
<gene>
    <name evidence="6" type="ORF">HannXRQ_Chr12g0368861</name>
    <name evidence="5" type="ORF">HanXRQr2_Chr12g0541241</name>
</gene>
<dbReference type="Pfam" id="PF10167">
    <property type="entry name" value="BORCS8"/>
    <property type="match status" value="1"/>
</dbReference>
<keyword evidence="3" id="KW-0472">Membrane</keyword>
<dbReference type="GO" id="GO:0005765">
    <property type="term" value="C:lysosomal membrane"/>
    <property type="evidence" value="ECO:0007669"/>
    <property type="project" value="UniProtKB-SubCell"/>
</dbReference>
<dbReference type="FunCoup" id="A0A251T1L3">
    <property type="interactions" value="1596"/>
</dbReference>
<dbReference type="InParanoid" id="A0A251T1L3"/>
<name>A0A251T1L3_HELAN</name>
<dbReference type="InterPro" id="IPR019320">
    <property type="entry name" value="BORCS8"/>
</dbReference>
<reference evidence="5 7" key="1">
    <citation type="journal article" date="2017" name="Nature">
        <title>The sunflower genome provides insights into oil metabolism, flowering and Asterid evolution.</title>
        <authorList>
            <person name="Badouin H."/>
            <person name="Gouzy J."/>
            <person name="Grassa C.J."/>
            <person name="Murat F."/>
            <person name="Staton S.E."/>
            <person name="Cottret L."/>
            <person name="Lelandais-Briere C."/>
            <person name="Owens G.L."/>
            <person name="Carrere S."/>
            <person name="Mayjonade B."/>
            <person name="Legrand L."/>
            <person name="Gill N."/>
            <person name="Kane N.C."/>
            <person name="Bowers J.E."/>
            <person name="Hubner S."/>
            <person name="Bellec A."/>
            <person name="Berard A."/>
            <person name="Berges H."/>
            <person name="Blanchet N."/>
            <person name="Boniface M.C."/>
            <person name="Brunel D."/>
            <person name="Catrice O."/>
            <person name="Chaidir N."/>
            <person name="Claudel C."/>
            <person name="Donnadieu C."/>
            <person name="Faraut T."/>
            <person name="Fievet G."/>
            <person name="Helmstetter N."/>
            <person name="King M."/>
            <person name="Knapp S.J."/>
            <person name="Lai Z."/>
            <person name="Le Paslier M.C."/>
            <person name="Lippi Y."/>
            <person name="Lorenzon L."/>
            <person name="Mandel J.R."/>
            <person name="Marage G."/>
            <person name="Marchand G."/>
            <person name="Marquand E."/>
            <person name="Bret-Mestries E."/>
            <person name="Morien E."/>
            <person name="Nambeesan S."/>
            <person name="Nguyen T."/>
            <person name="Pegot-Espagnet P."/>
            <person name="Pouilly N."/>
            <person name="Raftis F."/>
            <person name="Sallet E."/>
            <person name="Schiex T."/>
            <person name="Thomas J."/>
            <person name="Vandecasteele C."/>
            <person name="Vares D."/>
            <person name="Vear F."/>
            <person name="Vautrin S."/>
            <person name="Crespi M."/>
            <person name="Mangin B."/>
            <person name="Burke J.M."/>
            <person name="Salse J."/>
            <person name="Munos S."/>
            <person name="Vincourt P."/>
            <person name="Rieseberg L.H."/>
            <person name="Langlade N.B."/>
        </authorList>
    </citation>
    <scope>NUCLEOTIDE SEQUENCE [LARGE SCALE GENOMIC DNA]</scope>
    <source>
        <strain evidence="7">cv. SF193</strain>
        <tissue evidence="5">Leaves</tissue>
    </source>
</reference>
<comment type="similarity">
    <text evidence="2">Belongs to the BORCS8 family.</text>
</comment>
<sequence length="203" mass="22185">MFNDDEVRSALTKMYNYSPIDGFVEISKGLGDMMTSLANEPSVGLFYVQQHAHNAVPNIVNLSNKVVAKSREIGLHTEDTEDSIAMVRSMADCGFPVVDDMIKDIAKCLAIMSSRQPRRGLIRSRSVSWFKTGQTGWRGNVNDFEKSGNANGAANSMQNVGEELPVSSLGGEDAVLVDNMMPNVSGLEDFGGFKDDKEGRIEK</sequence>
<evidence type="ECO:0000313" key="5">
    <source>
        <dbReference type="EMBL" id="KAF5777907.1"/>
    </source>
</evidence>
<dbReference type="STRING" id="4232.A0A251T1L3"/>
<dbReference type="EMBL" id="MNCJ02000327">
    <property type="protein sequence ID" value="KAF5777907.1"/>
    <property type="molecule type" value="Genomic_DNA"/>
</dbReference>
<dbReference type="PANTHER" id="PTHR21146:SF0">
    <property type="entry name" value="BLOC-1-RELATED COMPLEX SUBUNIT 8"/>
    <property type="match status" value="1"/>
</dbReference>
<accession>A0A251T1L3</accession>
<proteinExistence type="inferred from homology"/>
<dbReference type="Gramene" id="mRNA:HanXRQr2_Chr12g0541241">
    <property type="protein sequence ID" value="mRNA:HanXRQr2_Chr12g0541241"/>
    <property type="gene ID" value="HanXRQr2_Chr12g0541241"/>
</dbReference>
<evidence type="ECO:0000256" key="4">
    <source>
        <dbReference type="ARBA" id="ARBA00023228"/>
    </source>
</evidence>
<evidence type="ECO:0000256" key="1">
    <source>
        <dbReference type="ARBA" id="ARBA00004656"/>
    </source>
</evidence>
<evidence type="ECO:0000313" key="6">
    <source>
        <dbReference type="EMBL" id="OTG05015.1"/>
    </source>
</evidence>
<dbReference type="OrthoDB" id="19830at2759"/>
<keyword evidence="7" id="KW-1185">Reference proteome</keyword>
<reference evidence="5" key="3">
    <citation type="submission" date="2020-06" db="EMBL/GenBank/DDBJ databases">
        <title>Helianthus annuus Genome sequencing and assembly Release 2.</title>
        <authorList>
            <person name="Gouzy J."/>
            <person name="Langlade N."/>
            <person name="Munos S."/>
        </authorList>
    </citation>
    <scope>NUCLEOTIDE SEQUENCE</scope>
    <source>
        <tissue evidence="5">Leaves</tissue>
    </source>
</reference>
<organism evidence="6 7">
    <name type="scientific">Helianthus annuus</name>
    <name type="common">Common sunflower</name>
    <dbReference type="NCBI Taxonomy" id="4232"/>
    <lineage>
        <taxon>Eukaryota</taxon>
        <taxon>Viridiplantae</taxon>
        <taxon>Streptophyta</taxon>
        <taxon>Embryophyta</taxon>
        <taxon>Tracheophyta</taxon>
        <taxon>Spermatophyta</taxon>
        <taxon>Magnoliopsida</taxon>
        <taxon>eudicotyledons</taxon>
        <taxon>Gunneridae</taxon>
        <taxon>Pentapetalae</taxon>
        <taxon>asterids</taxon>
        <taxon>campanulids</taxon>
        <taxon>Asterales</taxon>
        <taxon>Asteraceae</taxon>
        <taxon>Asteroideae</taxon>
        <taxon>Heliantheae alliance</taxon>
        <taxon>Heliantheae</taxon>
        <taxon>Helianthus</taxon>
    </lineage>
</organism>
<evidence type="ECO:0000256" key="2">
    <source>
        <dbReference type="ARBA" id="ARBA00010463"/>
    </source>
</evidence>
<comment type="subcellular location">
    <subcellularLocation>
        <location evidence="1">Lysosome membrane</location>
    </subcellularLocation>
</comment>
<evidence type="ECO:0000256" key="3">
    <source>
        <dbReference type="ARBA" id="ARBA00023136"/>
    </source>
</evidence>
<protein>
    <submittedName>
        <fullName evidence="6">Uncharacterized protein</fullName>
    </submittedName>
</protein>
<keyword evidence="4" id="KW-0458">Lysosome</keyword>
<dbReference type="PANTHER" id="PTHR21146">
    <property type="entry name" value="MEF2B PROTEIN"/>
    <property type="match status" value="1"/>
</dbReference>
<dbReference type="Proteomes" id="UP000215914">
    <property type="component" value="Chromosome 12"/>
</dbReference>